<dbReference type="EMBL" id="CP043498">
    <property type="protein sequence ID" value="QFY59718.1"/>
    <property type="molecule type" value="Genomic_DNA"/>
</dbReference>
<evidence type="ECO:0000313" key="2">
    <source>
        <dbReference type="Proteomes" id="UP000326881"/>
    </source>
</evidence>
<sequence>MKTLEDAERLEKVTGQLLGVHAEIEALAKKTPNNSPNKFKLDLINNILVSANAVLGANYRPVDGFEQFNPDDAPTVSDVAMILGQYLEEAERFRSDNVEKNYSGWWYVLDGQVSSKVAAQPRKLTRK</sequence>
<protein>
    <submittedName>
        <fullName evidence="1">Uncharacterized protein</fullName>
    </submittedName>
</protein>
<name>A0A5Q0C1H7_9HYPH</name>
<organism evidence="1 2">
    <name type="scientific">Rhizobium grahamii</name>
    <dbReference type="NCBI Taxonomy" id="1120045"/>
    <lineage>
        <taxon>Bacteria</taxon>
        <taxon>Pseudomonadati</taxon>
        <taxon>Pseudomonadota</taxon>
        <taxon>Alphaproteobacteria</taxon>
        <taxon>Hyphomicrobiales</taxon>
        <taxon>Rhizobiaceae</taxon>
        <taxon>Rhizobium/Agrobacterium group</taxon>
        <taxon>Rhizobium</taxon>
    </lineage>
</organism>
<dbReference type="KEGG" id="rgr:FZ934_04290"/>
<reference evidence="1 2" key="1">
    <citation type="submission" date="2019-08" db="EMBL/GenBank/DDBJ databases">
        <title>Prosopis cineraria nodule microbiome.</title>
        <authorList>
            <person name="Ali R."/>
            <person name="Chaluvadi S.R."/>
            <person name="Wang X."/>
        </authorList>
    </citation>
    <scope>NUCLEOTIDE SEQUENCE [LARGE SCALE GENOMIC DNA]</scope>
    <source>
        <strain evidence="1 2">BG7</strain>
    </source>
</reference>
<dbReference type="AlphaFoldDB" id="A0A5Q0C1H7"/>
<dbReference type="Proteomes" id="UP000326881">
    <property type="component" value="Chromosome"/>
</dbReference>
<proteinExistence type="predicted"/>
<gene>
    <name evidence="1" type="ORF">FZ934_04290</name>
</gene>
<accession>A0A5Q0C1H7</accession>
<dbReference type="RefSeq" id="WP_153270062.1">
    <property type="nucleotide sequence ID" value="NZ_CP043498.1"/>
</dbReference>
<evidence type="ECO:0000313" key="1">
    <source>
        <dbReference type="EMBL" id="QFY59718.1"/>
    </source>
</evidence>
<dbReference type="OrthoDB" id="8564023at2"/>
<keyword evidence="2" id="KW-1185">Reference proteome</keyword>